<evidence type="ECO:0000313" key="3">
    <source>
        <dbReference type="Proteomes" id="UP000315095"/>
    </source>
</evidence>
<dbReference type="Proteomes" id="UP000315095">
    <property type="component" value="Unassembled WGS sequence"/>
</dbReference>
<accession>A0A4P5NQL8</accession>
<reference evidence="3" key="1">
    <citation type="submission" date="2017-01" db="EMBL/GenBank/DDBJ databases">
        <title>Komagataeibacter sp. MSKU9 whole genome sequencing project.</title>
        <authorList>
            <person name="Matsutani M."/>
            <person name="Naloka K."/>
            <person name="Theeragool G."/>
            <person name="Yakushi T."/>
            <person name="Matsushita K."/>
        </authorList>
    </citation>
    <scope>NUCLEOTIDE SEQUENCE [LARGE SCALE GENOMIC DNA]</scope>
    <source>
        <strain evidence="3">MSKU9</strain>
    </source>
</reference>
<protein>
    <submittedName>
        <fullName evidence="2">Uncharacterized protein</fullName>
    </submittedName>
</protein>
<evidence type="ECO:0000256" key="1">
    <source>
        <dbReference type="SAM" id="MobiDB-lite"/>
    </source>
</evidence>
<evidence type="ECO:0000313" key="2">
    <source>
        <dbReference type="EMBL" id="GCE83930.1"/>
    </source>
</evidence>
<feature type="region of interest" description="Disordered" evidence="1">
    <location>
        <begin position="1"/>
        <end position="23"/>
    </location>
</feature>
<comment type="caution">
    <text evidence="2">The sequence shown here is derived from an EMBL/GenBank/DDBJ whole genome shotgun (WGS) entry which is preliminary data.</text>
</comment>
<gene>
    <name evidence="2" type="ORF">MSKU9_2071</name>
</gene>
<sequence length="50" mass="5747">MSYEMEPEQPASGHQDVFQENLAGRRMPGCKTLSATRGRHEFWPDRILDA</sequence>
<proteinExistence type="predicted"/>
<organism evidence="2 3">
    <name type="scientific">Komagataeibacter diospyri</name>
    <dbReference type="NCBI Taxonomy" id="1932662"/>
    <lineage>
        <taxon>Bacteria</taxon>
        <taxon>Pseudomonadati</taxon>
        <taxon>Pseudomonadota</taxon>
        <taxon>Alphaproteobacteria</taxon>
        <taxon>Acetobacterales</taxon>
        <taxon>Acetobacteraceae</taxon>
        <taxon>Komagataeibacter</taxon>
    </lineage>
</organism>
<dbReference type="AlphaFoldDB" id="A0A4P5NQL8"/>
<name>A0A4P5NQL8_9PROT</name>
<dbReference type="EMBL" id="BDLU01000046">
    <property type="protein sequence ID" value="GCE83930.1"/>
    <property type="molecule type" value="Genomic_DNA"/>
</dbReference>
<keyword evidence="3" id="KW-1185">Reference proteome</keyword>